<evidence type="ECO:0000259" key="6">
    <source>
        <dbReference type="Pfam" id="PF01765"/>
    </source>
</evidence>
<proteinExistence type="inferred from homology"/>
<dbReference type="PANTHER" id="PTHR20982:SF3">
    <property type="entry name" value="MITOCHONDRIAL RIBOSOME RECYCLING FACTOR PSEUDO 1"/>
    <property type="match status" value="1"/>
</dbReference>
<dbReference type="GO" id="GO:0043023">
    <property type="term" value="F:ribosomal large subunit binding"/>
    <property type="evidence" value="ECO:0007669"/>
    <property type="project" value="TreeGrafter"/>
</dbReference>
<evidence type="ECO:0000313" key="8">
    <source>
        <dbReference type="Proteomes" id="UP000242525"/>
    </source>
</evidence>
<dbReference type="STRING" id="1173061.A0A0J9XDK7"/>
<name>A0A0J9XDK7_GEOCN</name>
<evidence type="ECO:0000256" key="3">
    <source>
        <dbReference type="ARBA" id="ARBA00022917"/>
    </source>
</evidence>
<dbReference type="Gene3D" id="1.10.132.20">
    <property type="entry name" value="Ribosome-recycling factor"/>
    <property type="match status" value="1"/>
</dbReference>
<feature type="domain" description="Ribosome recycling factor" evidence="6">
    <location>
        <begin position="99"/>
        <end position="267"/>
    </location>
</feature>
<accession>A0A0J9XDK7</accession>
<comment type="function">
    <text evidence="4">Necessary for protein synthesis in mitochondria. Functions as a ribosome recycling factor in mitochondria.</text>
</comment>
<protein>
    <recommendedName>
        <fullName evidence="2">Ribosome-recycling factor, mitochondrial</fullName>
    </recommendedName>
    <alternativeName>
        <fullName evidence="5">Ribosome-releasing factor, mitochondrial</fullName>
    </alternativeName>
</protein>
<dbReference type="GO" id="GO:0006412">
    <property type="term" value="P:translation"/>
    <property type="evidence" value="ECO:0007669"/>
    <property type="project" value="UniProtKB-KW"/>
</dbReference>
<dbReference type="InterPro" id="IPR023584">
    <property type="entry name" value="Ribosome_recyc_fac_dom"/>
</dbReference>
<dbReference type="AlphaFoldDB" id="A0A0J9XDK7"/>
<comment type="similarity">
    <text evidence="1">Belongs to the RRF family.</text>
</comment>
<dbReference type="OrthoDB" id="407355at2759"/>
<gene>
    <name evidence="7" type="ORF">BN980_GECA11s01275g</name>
</gene>
<comment type="caution">
    <text evidence="7">The sequence shown here is derived from an EMBL/GenBank/DDBJ whole genome shotgun (WGS) entry which is preliminary data.</text>
</comment>
<evidence type="ECO:0000256" key="2">
    <source>
        <dbReference type="ARBA" id="ARBA00020581"/>
    </source>
</evidence>
<evidence type="ECO:0000256" key="5">
    <source>
        <dbReference type="ARBA" id="ARBA00033107"/>
    </source>
</evidence>
<dbReference type="InterPro" id="IPR002661">
    <property type="entry name" value="Ribosome_recyc_fac"/>
</dbReference>
<dbReference type="EMBL" id="CCBN010000011">
    <property type="protein sequence ID" value="CDO55441.1"/>
    <property type="molecule type" value="Genomic_DNA"/>
</dbReference>
<evidence type="ECO:0000313" key="7">
    <source>
        <dbReference type="EMBL" id="CDO55441.1"/>
    </source>
</evidence>
<dbReference type="FunFam" id="3.30.1360.40:FF:000001">
    <property type="entry name" value="Ribosome-recycling factor"/>
    <property type="match status" value="1"/>
</dbReference>
<evidence type="ECO:0000256" key="1">
    <source>
        <dbReference type="ARBA" id="ARBA00005912"/>
    </source>
</evidence>
<keyword evidence="8" id="KW-1185">Reference proteome</keyword>
<dbReference type="PANTHER" id="PTHR20982">
    <property type="entry name" value="RIBOSOME RECYCLING FACTOR"/>
    <property type="match status" value="1"/>
</dbReference>
<evidence type="ECO:0000256" key="4">
    <source>
        <dbReference type="ARBA" id="ARBA00024909"/>
    </source>
</evidence>
<dbReference type="SUPFAM" id="SSF55194">
    <property type="entry name" value="Ribosome recycling factor, RRF"/>
    <property type="match status" value="1"/>
</dbReference>
<keyword evidence="3" id="KW-0648">Protein biosynthesis</keyword>
<dbReference type="GO" id="GO:0005739">
    <property type="term" value="C:mitochondrion"/>
    <property type="evidence" value="ECO:0007669"/>
    <property type="project" value="TreeGrafter"/>
</dbReference>
<sequence length="272" mass="29716">MFKSASLSIIRNASSALLKHPQQQLLVSATAVASAGTFTRVTPIRPFTSTPAFQYAKKKGGKKEAPASKAAAVEDETPAVEVVDLEDLKLKFNESVELFKEKVAVVRQGKFTPSVLEEIIVKTHDHTDEPLKNIARVASKGPRTLTITVFDPHNVKHITAAVIGSDLNLNPQPDPKSPEQVLRVPLPPATAESKKEIIKQLRHEYEHFRNSAAKKSLTGIREHALKAIKKAGKALSKDETFKIKNHVEELFKAGAKNLADALKQAETAASKE</sequence>
<dbReference type="Pfam" id="PF01765">
    <property type="entry name" value="RRF"/>
    <property type="match status" value="1"/>
</dbReference>
<reference evidence="7" key="1">
    <citation type="submission" date="2014-03" db="EMBL/GenBank/DDBJ databases">
        <authorList>
            <person name="Casaregola S."/>
        </authorList>
    </citation>
    <scope>NUCLEOTIDE SEQUENCE [LARGE SCALE GENOMIC DNA]</scope>
    <source>
        <strain evidence="7">CLIB 918</strain>
    </source>
</reference>
<dbReference type="InterPro" id="IPR036191">
    <property type="entry name" value="RRF_sf"/>
</dbReference>
<dbReference type="Proteomes" id="UP000242525">
    <property type="component" value="Unassembled WGS sequence"/>
</dbReference>
<dbReference type="Gene3D" id="3.30.1360.40">
    <property type="match status" value="1"/>
</dbReference>
<organism evidence="7 8">
    <name type="scientific">Geotrichum candidum</name>
    <name type="common">Oospora lactis</name>
    <name type="synonym">Dipodascus geotrichum</name>
    <dbReference type="NCBI Taxonomy" id="1173061"/>
    <lineage>
        <taxon>Eukaryota</taxon>
        <taxon>Fungi</taxon>
        <taxon>Dikarya</taxon>
        <taxon>Ascomycota</taxon>
        <taxon>Saccharomycotina</taxon>
        <taxon>Dipodascomycetes</taxon>
        <taxon>Dipodascales</taxon>
        <taxon>Dipodascaceae</taxon>
        <taxon>Geotrichum</taxon>
    </lineage>
</organism>